<dbReference type="PANTHER" id="PTHR11040">
    <property type="entry name" value="ZINC/IRON TRANSPORTER"/>
    <property type="match status" value="1"/>
</dbReference>
<keyword evidence="3" id="KW-1003">Cell membrane</keyword>
<dbReference type="EMBL" id="BMZG01000002">
    <property type="protein sequence ID" value="GHA66640.1"/>
    <property type="molecule type" value="Genomic_DNA"/>
</dbReference>
<evidence type="ECO:0000256" key="5">
    <source>
        <dbReference type="SAM" id="Phobius"/>
    </source>
</evidence>
<comment type="caution">
    <text evidence="6">The sequence shown here is derived from an EMBL/GenBank/DDBJ whole genome shotgun (WGS) entry which is preliminary data.</text>
</comment>
<feature type="transmembrane region" description="Helical" evidence="5">
    <location>
        <begin position="6"/>
        <end position="23"/>
    </location>
</feature>
<evidence type="ECO:0000256" key="2">
    <source>
        <dbReference type="ARBA" id="ARBA00006939"/>
    </source>
</evidence>
<feature type="transmembrane region" description="Helical" evidence="5">
    <location>
        <begin position="106"/>
        <end position="129"/>
    </location>
</feature>
<keyword evidence="7" id="KW-1185">Reference proteome</keyword>
<evidence type="ECO:0000313" key="7">
    <source>
        <dbReference type="Proteomes" id="UP000614287"/>
    </source>
</evidence>
<dbReference type="GO" id="GO:0005385">
    <property type="term" value="F:zinc ion transmembrane transporter activity"/>
    <property type="evidence" value="ECO:0007669"/>
    <property type="project" value="TreeGrafter"/>
</dbReference>
<keyword evidence="5" id="KW-0472">Membrane</keyword>
<accession>A0A8J3G083</accession>
<comment type="subcellular location">
    <subcellularLocation>
        <location evidence="1">Cell membrane</location>
        <topology evidence="1">Multi-pass membrane protein</topology>
    </subcellularLocation>
</comment>
<keyword evidence="5" id="KW-0812">Transmembrane</keyword>
<dbReference type="PANTHER" id="PTHR11040:SF211">
    <property type="entry name" value="ZINC TRANSPORTER ZIP11"/>
    <property type="match status" value="1"/>
</dbReference>
<feature type="transmembrane region" description="Helical" evidence="5">
    <location>
        <begin position="168"/>
        <end position="191"/>
    </location>
</feature>
<reference evidence="6" key="2">
    <citation type="submission" date="2020-09" db="EMBL/GenBank/DDBJ databases">
        <authorList>
            <person name="Sun Q."/>
            <person name="Kim S."/>
        </authorList>
    </citation>
    <scope>NUCLEOTIDE SEQUENCE</scope>
    <source>
        <strain evidence="6">KCTC 32501</strain>
    </source>
</reference>
<feature type="transmembrane region" description="Helical" evidence="5">
    <location>
        <begin position="135"/>
        <end position="156"/>
    </location>
</feature>
<sequence length="248" mass="25916">MIFLVGLLSVSSLVLGGLIGVYWNINRKLLGMIMGFGAGALISAVAYDLVLEAVELGGGSYFPISGLFAGAAVFLMSDSLIEFFGHRVRAGSPNQDSASLNNSVKLLVPMVLAIILDGIPESIVLGLGMFQNGSVSTSILLAVFVSNLPEALAGTSGMKASGWSTRKILTLWLSIALICALATLLGYHVFSHVAVEWISFIQAFAGGAILMMLANSMMPESFEHGGKWTGVMTVLGFVCSAAFALTSA</sequence>
<reference evidence="6" key="1">
    <citation type="journal article" date="2014" name="Int. J. Syst. Evol. Microbiol.">
        <title>Complete genome sequence of Corynebacterium casei LMG S-19264T (=DSM 44701T), isolated from a smear-ripened cheese.</title>
        <authorList>
            <consortium name="US DOE Joint Genome Institute (JGI-PGF)"/>
            <person name="Walter F."/>
            <person name="Albersmeier A."/>
            <person name="Kalinowski J."/>
            <person name="Ruckert C."/>
        </authorList>
    </citation>
    <scope>NUCLEOTIDE SEQUENCE</scope>
    <source>
        <strain evidence="6">KCTC 32501</strain>
    </source>
</reference>
<dbReference type="Proteomes" id="UP000614287">
    <property type="component" value="Unassembled WGS sequence"/>
</dbReference>
<feature type="transmembrane region" description="Helical" evidence="5">
    <location>
        <begin position="228"/>
        <end position="246"/>
    </location>
</feature>
<proteinExistence type="inferred from homology"/>
<keyword evidence="4" id="KW-0862">Zinc</keyword>
<evidence type="ECO:0000256" key="4">
    <source>
        <dbReference type="ARBA" id="ARBA00022833"/>
    </source>
</evidence>
<feature type="transmembrane region" description="Helical" evidence="5">
    <location>
        <begin position="62"/>
        <end position="85"/>
    </location>
</feature>
<gene>
    <name evidence="6" type="ORF">GCM10009007_03930</name>
</gene>
<evidence type="ECO:0000256" key="1">
    <source>
        <dbReference type="ARBA" id="ARBA00004651"/>
    </source>
</evidence>
<evidence type="ECO:0000313" key="6">
    <source>
        <dbReference type="EMBL" id="GHA66640.1"/>
    </source>
</evidence>
<name>A0A8J3G083_9BURK</name>
<keyword evidence="5" id="KW-1133">Transmembrane helix</keyword>
<comment type="similarity">
    <text evidence="2">Belongs to the ZIP transporter (TC 2.A.5) family.</text>
</comment>
<dbReference type="RefSeq" id="WP_189490822.1">
    <property type="nucleotide sequence ID" value="NZ_BMZG01000002.1"/>
</dbReference>
<evidence type="ECO:0000256" key="3">
    <source>
        <dbReference type="ARBA" id="ARBA00022475"/>
    </source>
</evidence>
<dbReference type="AlphaFoldDB" id="A0A8J3G083"/>
<feature type="transmembrane region" description="Helical" evidence="5">
    <location>
        <begin position="30"/>
        <end position="50"/>
    </location>
</feature>
<feature type="transmembrane region" description="Helical" evidence="5">
    <location>
        <begin position="197"/>
        <end position="216"/>
    </location>
</feature>
<organism evidence="6 7">
    <name type="scientific">Formosimonas limnophila</name>
    <dbReference type="NCBI Taxonomy" id="1384487"/>
    <lineage>
        <taxon>Bacteria</taxon>
        <taxon>Pseudomonadati</taxon>
        <taxon>Pseudomonadota</taxon>
        <taxon>Betaproteobacteria</taxon>
        <taxon>Burkholderiales</taxon>
        <taxon>Burkholderiaceae</taxon>
        <taxon>Formosimonas</taxon>
    </lineage>
</organism>
<dbReference type="GO" id="GO:0005886">
    <property type="term" value="C:plasma membrane"/>
    <property type="evidence" value="ECO:0007669"/>
    <property type="project" value="UniProtKB-SubCell"/>
</dbReference>
<protein>
    <submittedName>
        <fullName evidence="6">Membrane protein</fullName>
    </submittedName>
</protein>